<organism evidence="1 2">
    <name type="scientific">Nocardioides zeae</name>
    <dbReference type="NCBI Taxonomy" id="1457234"/>
    <lineage>
        <taxon>Bacteria</taxon>
        <taxon>Bacillati</taxon>
        <taxon>Actinomycetota</taxon>
        <taxon>Actinomycetes</taxon>
        <taxon>Propionibacteriales</taxon>
        <taxon>Nocardioidaceae</taxon>
        <taxon>Nocardioides</taxon>
    </lineage>
</organism>
<dbReference type="Proteomes" id="UP001239215">
    <property type="component" value="Unassembled WGS sequence"/>
</dbReference>
<evidence type="ECO:0000313" key="2">
    <source>
        <dbReference type="Proteomes" id="UP001239215"/>
    </source>
</evidence>
<reference evidence="1" key="1">
    <citation type="submission" date="2023-07" db="EMBL/GenBank/DDBJ databases">
        <title>Functional and genomic diversity of the sorghum phyllosphere microbiome.</title>
        <authorList>
            <person name="Shade A."/>
        </authorList>
    </citation>
    <scope>NUCLEOTIDE SEQUENCE</scope>
    <source>
        <strain evidence="1">SORGH_AS_1067</strain>
    </source>
</reference>
<sequence>MTDTPADLPTGVRRVLAATDAWTARDAAEDLLGLGEPGDPAYEVWNDLIDIYEHGEVSTQAAWSVLRAACAQWLVLDEAGRRAFEHRTLGRDLDDLLAEQGHHRGPQPDRAVTTPWRGRWDEVSRHVSGVEVTGSAYMAAVGVLRVLADEPIQGVLSVAAREDELTTLARRWRASPADREEVGRALLELLRSLGPTTVPPLLDEEACASVTTTLRRAGYRGELRALFPPQGEELVVVLPPDALAELDTDALERDLGTTVGRRARLLAPDDRRTVRLGWAPHRQSVAGSSSP</sequence>
<dbReference type="RefSeq" id="WP_307203467.1">
    <property type="nucleotide sequence ID" value="NZ_JAUTAN010000001.1"/>
</dbReference>
<protein>
    <submittedName>
        <fullName evidence="1">Uncharacterized protein</fullName>
    </submittedName>
</protein>
<name>A0AAJ1UA62_9ACTN</name>
<proteinExistence type="predicted"/>
<accession>A0AAJ1UA62</accession>
<gene>
    <name evidence="1" type="ORF">QE405_003616</name>
</gene>
<evidence type="ECO:0000313" key="1">
    <source>
        <dbReference type="EMBL" id="MDQ1106332.1"/>
    </source>
</evidence>
<dbReference type="AlphaFoldDB" id="A0AAJ1UA62"/>
<comment type="caution">
    <text evidence="1">The sequence shown here is derived from an EMBL/GenBank/DDBJ whole genome shotgun (WGS) entry which is preliminary data.</text>
</comment>
<dbReference type="EMBL" id="JAUTAN010000001">
    <property type="protein sequence ID" value="MDQ1106332.1"/>
    <property type="molecule type" value="Genomic_DNA"/>
</dbReference>